<comment type="subcellular location">
    <subcellularLocation>
        <location evidence="1 15">Cell inner membrane</location>
        <topology evidence="1 15">Peripheral membrane protein</topology>
        <orientation evidence="1 15">Cytoplasmic side</orientation>
    </subcellularLocation>
</comment>
<comment type="similarity">
    <text evidence="3 15">Belongs to the protein kinase superfamily. KdkA/RfaP family.</text>
</comment>
<evidence type="ECO:0000256" key="2">
    <source>
        <dbReference type="ARBA" id="ARBA00004713"/>
    </source>
</evidence>
<evidence type="ECO:0000256" key="12">
    <source>
        <dbReference type="ARBA" id="ARBA00023136"/>
    </source>
</evidence>
<keyword evidence="12 15" id="KW-0472">Membrane</keyword>
<gene>
    <name evidence="15" type="primary">kdkA</name>
    <name evidence="16" type="ORF">ACFFHW_05790</name>
</gene>
<evidence type="ECO:0000256" key="14">
    <source>
        <dbReference type="ARBA" id="ARBA00034417"/>
    </source>
</evidence>
<comment type="caution">
    <text evidence="16">The sequence shown here is derived from an EMBL/GenBank/DDBJ whole genome shotgun (WGS) entry which is preliminary data.</text>
</comment>
<evidence type="ECO:0000256" key="3">
    <source>
        <dbReference type="ARBA" id="ARBA00010327"/>
    </source>
</evidence>
<dbReference type="Gene3D" id="1.10.510.10">
    <property type="entry name" value="Transferase(Phosphotransferase) domain 1"/>
    <property type="match status" value="1"/>
</dbReference>
<organism evidence="16 17">
    <name type="scientific">Kushneria aurantia</name>
    <dbReference type="NCBI Taxonomy" id="504092"/>
    <lineage>
        <taxon>Bacteria</taxon>
        <taxon>Pseudomonadati</taxon>
        <taxon>Pseudomonadota</taxon>
        <taxon>Gammaproteobacteria</taxon>
        <taxon>Oceanospirillales</taxon>
        <taxon>Halomonadaceae</taxon>
        <taxon>Kushneria</taxon>
    </lineage>
</organism>
<name>A0ABV6G1J1_9GAMM</name>
<comment type="pathway">
    <text evidence="2 15">Bacterial outer membrane biogenesis; LPS core biosynthesis.</text>
</comment>
<feature type="active site" evidence="15">
    <location>
        <position position="163"/>
    </location>
</feature>
<keyword evidence="9 15" id="KW-0418">Kinase</keyword>
<dbReference type="EMBL" id="JBHLVX010000020">
    <property type="protein sequence ID" value="MFC0267511.1"/>
    <property type="molecule type" value="Genomic_DNA"/>
</dbReference>
<comment type="function">
    <text evidence="15">Catalyzes the ATP-dependent phosphorylation of the 3-deoxy-D-manno-octulosonic acid (Kdo) residue in Kdo-lipid IV(A) at the 4-OH position.</text>
</comment>
<proteinExistence type="inferred from homology"/>
<evidence type="ECO:0000313" key="17">
    <source>
        <dbReference type="Proteomes" id="UP001589814"/>
    </source>
</evidence>
<keyword evidence="7 15" id="KW-0808">Transferase</keyword>
<dbReference type="RefSeq" id="WP_019950394.1">
    <property type="nucleotide sequence ID" value="NZ_JBHLVX010000020.1"/>
</dbReference>
<sequence length="233" mass="25978">MAPQTGAPALEPAHFSAAWWRSRDAVSGHAPGRGESLFVRPGAESGEEWVLRHYRRGGLIAHLSEKRYVWCGERRSRPFAEYRLLAELAKQGLPVPAPVGACLWREGPLGLCYQAALLTRRIAGARALAAWLERRAGEQSAALLSACGAMIARFHRAGLDHIDLNARNILVDADEQPWLIDLDRCRLRPPGRWQQRNLERLKRSLEKFAPEQAATLMLHLVHGYQFGSGHQSG</sequence>
<dbReference type="GO" id="GO:0016301">
    <property type="term" value="F:kinase activity"/>
    <property type="evidence" value="ECO:0007669"/>
    <property type="project" value="UniProtKB-KW"/>
</dbReference>
<keyword evidence="11 15" id="KW-0448">Lipopolysaccharide biosynthesis</keyword>
<keyword evidence="17" id="KW-1185">Reference proteome</keyword>
<evidence type="ECO:0000256" key="10">
    <source>
        <dbReference type="ARBA" id="ARBA00022840"/>
    </source>
</evidence>
<dbReference type="SUPFAM" id="SSF56112">
    <property type="entry name" value="Protein kinase-like (PK-like)"/>
    <property type="match status" value="1"/>
</dbReference>
<evidence type="ECO:0000256" key="9">
    <source>
        <dbReference type="ARBA" id="ARBA00022777"/>
    </source>
</evidence>
<dbReference type="NCBIfam" id="NF002475">
    <property type="entry name" value="PRK01723.1"/>
    <property type="match status" value="1"/>
</dbReference>
<dbReference type="EC" id="2.7.1.166" evidence="4 15"/>
<evidence type="ECO:0000256" key="7">
    <source>
        <dbReference type="ARBA" id="ARBA00022679"/>
    </source>
</evidence>
<reference evidence="16 17" key="1">
    <citation type="submission" date="2024-09" db="EMBL/GenBank/DDBJ databases">
        <authorList>
            <person name="Sun Q."/>
            <person name="Mori K."/>
        </authorList>
    </citation>
    <scope>NUCLEOTIDE SEQUENCE [LARGE SCALE GENOMIC DNA]</scope>
    <source>
        <strain evidence="16 17">CCM 7415</strain>
    </source>
</reference>
<comment type="catalytic activity">
    <reaction evidence="14 15">
        <text>an alpha-Kdo-(2-&gt;6)-lipid IVA + ATP = a 4-O-phospho-alpha-Kdo-(2-&gt;6)-lipid IVA + ADP + H(+)</text>
        <dbReference type="Rhea" id="RHEA:74271"/>
        <dbReference type="ChEBI" id="CHEBI:15378"/>
        <dbReference type="ChEBI" id="CHEBI:30616"/>
        <dbReference type="ChEBI" id="CHEBI:176428"/>
        <dbReference type="ChEBI" id="CHEBI:193140"/>
        <dbReference type="ChEBI" id="CHEBI:456216"/>
        <dbReference type="EC" id="2.7.1.166"/>
    </reaction>
</comment>
<evidence type="ECO:0000256" key="13">
    <source>
        <dbReference type="ARBA" id="ARBA00029511"/>
    </source>
</evidence>
<keyword evidence="8 15" id="KW-0547">Nucleotide-binding</keyword>
<dbReference type="InterPro" id="IPR011009">
    <property type="entry name" value="Kinase-like_dom_sf"/>
</dbReference>
<dbReference type="InterPro" id="IPR022826">
    <property type="entry name" value="KDO_kinase"/>
</dbReference>
<protein>
    <recommendedName>
        <fullName evidence="13 15">3-deoxy-D-manno-octulosonic acid kinase</fullName>
        <shortName evidence="15">Kdo kinase</shortName>
        <ecNumber evidence="4 15">2.7.1.166</ecNumber>
    </recommendedName>
</protein>
<keyword evidence="10 15" id="KW-0067">ATP-binding</keyword>
<evidence type="ECO:0000256" key="15">
    <source>
        <dbReference type="HAMAP-Rule" id="MF_00521"/>
    </source>
</evidence>
<dbReference type="Proteomes" id="UP001589814">
    <property type="component" value="Unassembled WGS sequence"/>
</dbReference>
<dbReference type="Pfam" id="PF06293">
    <property type="entry name" value="Kdo"/>
    <property type="match status" value="1"/>
</dbReference>
<evidence type="ECO:0000256" key="6">
    <source>
        <dbReference type="ARBA" id="ARBA00022519"/>
    </source>
</evidence>
<evidence type="ECO:0000256" key="5">
    <source>
        <dbReference type="ARBA" id="ARBA00022475"/>
    </source>
</evidence>
<keyword evidence="5 15" id="KW-1003">Cell membrane</keyword>
<evidence type="ECO:0000256" key="4">
    <source>
        <dbReference type="ARBA" id="ARBA00011988"/>
    </source>
</evidence>
<evidence type="ECO:0000256" key="8">
    <source>
        <dbReference type="ARBA" id="ARBA00022741"/>
    </source>
</evidence>
<dbReference type="HAMAP" id="MF_00521">
    <property type="entry name" value="KDO_kinase"/>
    <property type="match status" value="1"/>
</dbReference>
<accession>A0ABV6G1J1</accession>
<evidence type="ECO:0000313" key="16">
    <source>
        <dbReference type="EMBL" id="MFC0267511.1"/>
    </source>
</evidence>
<evidence type="ECO:0000256" key="11">
    <source>
        <dbReference type="ARBA" id="ARBA00022985"/>
    </source>
</evidence>
<keyword evidence="6 15" id="KW-0997">Cell inner membrane</keyword>
<evidence type="ECO:0000256" key="1">
    <source>
        <dbReference type="ARBA" id="ARBA00004515"/>
    </source>
</evidence>